<evidence type="ECO:0000256" key="2">
    <source>
        <dbReference type="ARBA" id="ARBA00022553"/>
    </source>
</evidence>
<proteinExistence type="predicted"/>
<dbReference type="InterPro" id="IPR036736">
    <property type="entry name" value="ACP-like_sf"/>
</dbReference>
<evidence type="ECO:0000313" key="4">
    <source>
        <dbReference type="EMBL" id="AIW63015.1"/>
    </source>
</evidence>
<dbReference type="PROSITE" id="PS50075">
    <property type="entry name" value="CARRIER"/>
    <property type="match status" value="1"/>
</dbReference>
<gene>
    <name evidence="4" type="primary">arn36</name>
</gene>
<dbReference type="Pfam" id="PF00550">
    <property type="entry name" value="PP-binding"/>
    <property type="match status" value="1"/>
</dbReference>
<evidence type="ECO:0000256" key="1">
    <source>
        <dbReference type="ARBA" id="ARBA00022450"/>
    </source>
</evidence>
<dbReference type="InterPro" id="IPR020806">
    <property type="entry name" value="PKS_PP-bd"/>
</dbReference>
<keyword evidence="2" id="KW-0597">Phosphoprotein</keyword>
<name>A0A0C4S534_9BACT</name>
<sequence>MAVLTPDDLFRLLREAGGELDGTTPAEELLDTEFTDLGYDSLALLEVSTRVEREHGVRLADDVVPELRTPRAFLEQVNAEAALR</sequence>
<organism evidence="4">
    <name type="scientific">uncultured bacterium BAC-AB1442/1414/561</name>
    <dbReference type="NCBI Taxonomy" id="1562172"/>
    <lineage>
        <taxon>Bacteria</taxon>
        <taxon>environmental samples</taxon>
    </lineage>
</organism>
<dbReference type="SMART" id="SM00823">
    <property type="entry name" value="PKS_PP"/>
    <property type="match status" value="1"/>
</dbReference>
<dbReference type="GO" id="GO:0031177">
    <property type="term" value="F:phosphopantetheine binding"/>
    <property type="evidence" value="ECO:0007669"/>
    <property type="project" value="InterPro"/>
</dbReference>
<reference evidence="4" key="1">
    <citation type="submission" date="2014-02" db="EMBL/GenBank/DDBJ databases">
        <title>Arenimycins C and D, pentangular polyphenols produced by an eDNA-derived gene cluster.</title>
        <authorList>
            <person name="Kang H.-S."/>
            <person name="Brady S.F."/>
        </authorList>
    </citation>
    <scope>NUCLEOTIDE SEQUENCE</scope>
</reference>
<keyword evidence="1" id="KW-0596">Phosphopantetheine</keyword>
<dbReference type="InterPro" id="IPR009081">
    <property type="entry name" value="PP-bd_ACP"/>
</dbReference>
<dbReference type="Gene3D" id="1.10.1200.10">
    <property type="entry name" value="ACP-like"/>
    <property type="match status" value="1"/>
</dbReference>
<protein>
    <submittedName>
        <fullName evidence="4">ACP</fullName>
    </submittedName>
</protein>
<evidence type="ECO:0000259" key="3">
    <source>
        <dbReference type="PROSITE" id="PS50075"/>
    </source>
</evidence>
<dbReference type="InterPro" id="IPR006162">
    <property type="entry name" value="Ppantetheine_attach_site"/>
</dbReference>
<feature type="domain" description="Carrier" evidence="3">
    <location>
        <begin position="3"/>
        <end position="81"/>
    </location>
</feature>
<dbReference type="EMBL" id="KJ440489">
    <property type="protein sequence ID" value="AIW63015.1"/>
    <property type="molecule type" value="Genomic_DNA"/>
</dbReference>
<dbReference type="SUPFAM" id="SSF47336">
    <property type="entry name" value="ACP-like"/>
    <property type="match status" value="1"/>
</dbReference>
<dbReference type="PROSITE" id="PS00012">
    <property type="entry name" value="PHOSPHOPANTETHEINE"/>
    <property type="match status" value="1"/>
</dbReference>
<accession>A0A0C4S534</accession>
<dbReference type="AlphaFoldDB" id="A0A0C4S534"/>